<keyword evidence="1" id="KW-0489">Methyltransferase</keyword>
<gene>
    <name evidence="1" type="ORF">Mal4_15190</name>
</gene>
<keyword evidence="1" id="KW-0969">Cilium</keyword>
<keyword evidence="1" id="KW-0808">Transferase</keyword>
<dbReference type="RefSeq" id="WP_145367987.1">
    <property type="nucleotide sequence ID" value="NZ_CP036275.1"/>
</dbReference>
<evidence type="ECO:0000313" key="2">
    <source>
        <dbReference type="Proteomes" id="UP000320496"/>
    </source>
</evidence>
<dbReference type="OrthoDB" id="271280at2"/>
<dbReference type="InterPro" id="IPR005358">
    <property type="entry name" value="Puta_zinc/iron-chelating_dom"/>
</dbReference>
<dbReference type="Proteomes" id="UP000320496">
    <property type="component" value="Chromosome"/>
</dbReference>
<accession>A0A517Z3Z5</accession>
<dbReference type="GO" id="GO:0008168">
    <property type="term" value="F:methyltransferase activity"/>
    <property type="evidence" value="ECO:0007669"/>
    <property type="project" value="UniProtKB-KW"/>
</dbReference>
<reference evidence="1 2" key="1">
    <citation type="submission" date="2019-02" db="EMBL/GenBank/DDBJ databases">
        <title>Deep-cultivation of Planctomycetes and their phenomic and genomic characterization uncovers novel biology.</title>
        <authorList>
            <person name="Wiegand S."/>
            <person name="Jogler M."/>
            <person name="Boedeker C."/>
            <person name="Pinto D."/>
            <person name="Vollmers J."/>
            <person name="Rivas-Marin E."/>
            <person name="Kohn T."/>
            <person name="Peeters S.H."/>
            <person name="Heuer A."/>
            <person name="Rast P."/>
            <person name="Oberbeckmann S."/>
            <person name="Bunk B."/>
            <person name="Jeske O."/>
            <person name="Meyerdierks A."/>
            <person name="Storesund J.E."/>
            <person name="Kallscheuer N."/>
            <person name="Luecker S."/>
            <person name="Lage O.M."/>
            <person name="Pohl T."/>
            <person name="Merkel B.J."/>
            <person name="Hornburger P."/>
            <person name="Mueller R.-W."/>
            <person name="Bruemmer F."/>
            <person name="Labrenz M."/>
            <person name="Spormann A.M."/>
            <person name="Op den Camp H."/>
            <person name="Overmann J."/>
            <person name="Amann R."/>
            <person name="Jetten M.S.M."/>
            <person name="Mascher T."/>
            <person name="Medema M.H."/>
            <person name="Devos D.P."/>
            <person name="Kaster A.-K."/>
            <person name="Ovreas L."/>
            <person name="Rohde M."/>
            <person name="Galperin M.Y."/>
            <person name="Jogler C."/>
        </authorList>
    </citation>
    <scope>NUCLEOTIDE SEQUENCE [LARGE SCALE GENOMIC DNA]</scope>
    <source>
        <strain evidence="1 2">Mal4</strain>
    </source>
</reference>
<dbReference type="Pfam" id="PF03692">
    <property type="entry name" value="CxxCxxCC"/>
    <property type="match status" value="1"/>
</dbReference>
<evidence type="ECO:0000313" key="1">
    <source>
        <dbReference type="EMBL" id="QDU37210.1"/>
    </source>
</evidence>
<dbReference type="KEGG" id="mri:Mal4_15190"/>
<protein>
    <submittedName>
        <fullName evidence="1">Flagellin N-methylase</fullName>
    </submittedName>
</protein>
<dbReference type="GO" id="GO:0032259">
    <property type="term" value="P:methylation"/>
    <property type="evidence" value="ECO:0007669"/>
    <property type="project" value="UniProtKB-KW"/>
</dbReference>
<keyword evidence="2" id="KW-1185">Reference proteome</keyword>
<dbReference type="EMBL" id="CP036275">
    <property type="protein sequence ID" value="QDU37210.1"/>
    <property type="molecule type" value="Genomic_DNA"/>
</dbReference>
<keyword evidence="1" id="KW-0282">Flagellum</keyword>
<proteinExistence type="predicted"/>
<dbReference type="AlphaFoldDB" id="A0A517Z3Z5"/>
<name>A0A517Z3Z5_9PLAN</name>
<organism evidence="1 2">
    <name type="scientific">Maioricimonas rarisocia</name>
    <dbReference type="NCBI Taxonomy" id="2528026"/>
    <lineage>
        <taxon>Bacteria</taxon>
        <taxon>Pseudomonadati</taxon>
        <taxon>Planctomycetota</taxon>
        <taxon>Planctomycetia</taxon>
        <taxon>Planctomycetales</taxon>
        <taxon>Planctomycetaceae</taxon>
        <taxon>Maioricimonas</taxon>
    </lineage>
</organism>
<keyword evidence="1" id="KW-0966">Cell projection</keyword>
<sequence>MHPIELQSTDATDARAGTLPVIENCDDCGACCMTVGTPPFVLDEERDEARERGVSLPLRAEIQARRRELDATGRRDAPCLWFDPETLRCRHHEMRPQVCRDYTIGDWHCRFARRREGIDGA</sequence>